<protein>
    <submittedName>
        <fullName evidence="4">Kin17_mid domain-containing protein</fullName>
    </submittedName>
</protein>
<evidence type="ECO:0000313" key="4">
    <source>
        <dbReference type="WBParaSite" id="nOo.2.0.1.t11107-RA"/>
    </source>
</evidence>
<dbReference type="Proteomes" id="UP000271087">
    <property type="component" value="Unassembled WGS sequence"/>
</dbReference>
<dbReference type="AlphaFoldDB" id="A0A182ESI8"/>
<dbReference type="InterPro" id="IPR038254">
    <property type="entry name" value="KIN17_WH-like_sf"/>
</dbReference>
<dbReference type="InterPro" id="IPR019447">
    <property type="entry name" value="DNA/RNA-bd_Kin17_WH-like_dom"/>
</dbReference>
<reference evidence="4" key="1">
    <citation type="submission" date="2016-06" db="UniProtKB">
        <authorList>
            <consortium name="WormBaseParasite"/>
        </authorList>
    </citation>
    <scope>IDENTIFICATION</scope>
</reference>
<gene>
    <name evidence="2" type="ORF">NOO_LOCUS11107</name>
</gene>
<dbReference type="InterPro" id="IPR037321">
    <property type="entry name" value="KIN17-like"/>
</dbReference>
<name>A0A182ESI8_ONCOC</name>
<dbReference type="WBParaSite" id="nOo.2.0.1.t11107-RA">
    <property type="protein sequence ID" value="nOo.2.0.1.t11107-RA"/>
    <property type="gene ID" value="nOo.2.0.1.g11107"/>
</dbReference>
<organism evidence="4">
    <name type="scientific">Onchocerca ochengi</name>
    <name type="common">Filarial nematode worm</name>
    <dbReference type="NCBI Taxonomy" id="42157"/>
    <lineage>
        <taxon>Eukaryota</taxon>
        <taxon>Metazoa</taxon>
        <taxon>Ecdysozoa</taxon>
        <taxon>Nematoda</taxon>
        <taxon>Chromadorea</taxon>
        <taxon>Rhabditida</taxon>
        <taxon>Spirurina</taxon>
        <taxon>Spiruromorpha</taxon>
        <taxon>Filarioidea</taxon>
        <taxon>Onchocercidae</taxon>
        <taxon>Onchocerca</taxon>
    </lineage>
</organism>
<accession>A0A182ESI8</accession>
<dbReference type="GO" id="GO:0006974">
    <property type="term" value="P:DNA damage response"/>
    <property type="evidence" value="ECO:0007669"/>
    <property type="project" value="TreeGrafter"/>
</dbReference>
<reference evidence="2 3" key="2">
    <citation type="submission" date="2018-08" db="EMBL/GenBank/DDBJ databases">
        <authorList>
            <person name="Laetsch R D."/>
            <person name="Stevens L."/>
            <person name="Kumar S."/>
            <person name="Blaxter L. M."/>
        </authorList>
    </citation>
    <scope>NUCLEOTIDE SEQUENCE [LARGE SCALE GENOMIC DNA]</scope>
</reference>
<dbReference type="Gene3D" id="1.10.10.2030">
    <property type="entry name" value="DNA/RNA-binding protein Kin17, conserved domain"/>
    <property type="match status" value="1"/>
</dbReference>
<dbReference type="GO" id="GO:0003690">
    <property type="term" value="F:double-stranded DNA binding"/>
    <property type="evidence" value="ECO:0007669"/>
    <property type="project" value="TreeGrafter"/>
</dbReference>
<dbReference type="PANTHER" id="PTHR12805:SF0">
    <property type="entry name" value="DNA_RNA-BINDING PROTEIN KIN17"/>
    <property type="match status" value="1"/>
</dbReference>
<dbReference type="GO" id="GO:0005634">
    <property type="term" value="C:nucleus"/>
    <property type="evidence" value="ECO:0007669"/>
    <property type="project" value="TreeGrafter"/>
</dbReference>
<dbReference type="STRING" id="42157.A0A182ESI8"/>
<dbReference type="EMBL" id="UYRW01007263">
    <property type="protein sequence ID" value="VDM94944.1"/>
    <property type="molecule type" value="Genomic_DNA"/>
</dbReference>
<dbReference type="GO" id="GO:0006260">
    <property type="term" value="P:DNA replication"/>
    <property type="evidence" value="ECO:0007669"/>
    <property type="project" value="TreeGrafter"/>
</dbReference>
<dbReference type="SMART" id="SM01253">
    <property type="entry name" value="Kin17_mid"/>
    <property type="match status" value="1"/>
</dbReference>
<dbReference type="OrthoDB" id="10266249at2759"/>
<dbReference type="PANTHER" id="PTHR12805">
    <property type="entry name" value="KIN17 KIN, ANTIGENIC DETERMINANT OF RECA PROTEIN HOMOLOG"/>
    <property type="match status" value="1"/>
</dbReference>
<evidence type="ECO:0000259" key="1">
    <source>
        <dbReference type="SMART" id="SM01253"/>
    </source>
</evidence>
<keyword evidence="3" id="KW-1185">Reference proteome</keyword>
<feature type="domain" description="DNA/RNA-binding protein Kin17 WH-like" evidence="1">
    <location>
        <begin position="1"/>
        <end position="64"/>
    </location>
</feature>
<evidence type="ECO:0000313" key="3">
    <source>
        <dbReference type="Proteomes" id="UP000271087"/>
    </source>
</evidence>
<sequence length="66" mass="8066">MNLTEWHTLTDFVVYFGKSGKCYIDQTEKGWFIAWINQEELRKQKALHNVRSIHNDEERLQQLLWE</sequence>
<proteinExistence type="predicted"/>
<evidence type="ECO:0000313" key="2">
    <source>
        <dbReference type="EMBL" id="VDM94944.1"/>
    </source>
</evidence>
<dbReference type="Pfam" id="PF10357">
    <property type="entry name" value="WH_KIN17"/>
    <property type="match status" value="1"/>
</dbReference>